<comment type="caution">
    <text evidence="8">The sequence shown here is derived from an EMBL/GenBank/DDBJ whole genome shotgun (WGS) entry which is preliminary data.</text>
</comment>
<dbReference type="EMBL" id="SNYC01000003">
    <property type="protein sequence ID" value="TDQ11670.1"/>
    <property type="molecule type" value="Genomic_DNA"/>
</dbReference>
<dbReference type="InterPro" id="IPR000620">
    <property type="entry name" value="EamA_dom"/>
</dbReference>
<dbReference type="RefSeq" id="WP_133574722.1">
    <property type="nucleotide sequence ID" value="NZ_SNYC01000003.1"/>
</dbReference>
<dbReference type="SUPFAM" id="SSF103481">
    <property type="entry name" value="Multidrug resistance efflux transporter EmrE"/>
    <property type="match status" value="2"/>
</dbReference>
<dbReference type="Pfam" id="PF00892">
    <property type="entry name" value="EamA"/>
    <property type="match status" value="1"/>
</dbReference>
<evidence type="ECO:0000256" key="1">
    <source>
        <dbReference type="ARBA" id="ARBA00004141"/>
    </source>
</evidence>
<dbReference type="Proteomes" id="UP000295620">
    <property type="component" value="Unassembled WGS sequence"/>
</dbReference>
<evidence type="ECO:0000256" key="4">
    <source>
        <dbReference type="ARBA" id="ARBA00022989"/>
    </source>
</evidence>
<keyword evidence="4 6" id="KW-1133">Transmembrane helix</keyword>
<feature type="transmembrane region" description="Helical" evidence="6">
    <location>
        <begin position="114"/>
        <end position="132"/>
    </location>
</feature>
<name>A0A4R6T2A5_9SPHI</name>
<gene>
    <name evidence="8" type="ORF">ATK78_0793</name>
</gene>
<feature type="domain" description="EamA" evidence="7">
    <location>
        <begin position="2"/>
        <end position="131"/>
    </location>
</feature>
<dbReference type="InterPro" id="IPR037185">
    <property type="entry name" value="EmrE-like"/>
</dbReference>
<feature type="transmembrane region" description="Helical" evidence="6">
    <location>
        <begin position="265"/>
        <end position="287"/>
    </location>
</feature>
<feature type="transmembrane region" description="Helical" evidence="6">
    <location>
        <begin position="91"/>
        <end position="108"/>
    </location>
</feature>
<feature type="transmembrane region" description="Helical" evidence="6">
    <location>
        <begin position="173"/>
        <end position="192"/>
    </location>
</feature>
<evidence type="ECO:0000256" key="6">
    <source>
        <dbReference type="SAM" id="Phobius"/>
    </source>
</evidence>
<comment type="subcellular location">
    <subcellularLocation>
        <location evidence="1">Membrane</location>
        <topology evidence="1">Multi-pass membrane protein</topology>
    </subcellularLocation>
</comment>
<dbReference type="PANTHER" id="PTHR32322">
    <property type="entry name" value="INNER MEMBRANE TRANSPORTER"/>
    <property type="match status" value="1"/>
</dbReference>
<keyword evidence="3 6" id="KW-0812">Transmembrane</keyword>
<keyword evidence="9" id="KW-1185">Reference proteome</keyword>
<dbReference type="AlphaFoldDB" id="A0A4R6T2A5"/>
<dbReference type="PANTHER" id="PTHR32322:SF2">
    <property type="entry name" value="EAMA DOMAIN-CONTAINING PROTEIN"/>
    <property type="match status" value="1"/>
</dbReference>
<evidence type="ECO:0000256" key="3">
    <source>
        <dbReference type="ARBA" id="ARBA00022692"/>
    </source>
</evidence>
<evidence type="ECO:0000313" key="8">
    <source>
        <dbReference type="EMBL" id="TDQ11670.1"/>
    </source>
</evidence>
<keyword evidence="5 6" id="KW-0472">Membrane</keyword>
<dbReference type="Gene3D" id="1.10.3730.20">
    <property type="match status" value="1"/>
</dbReference>
<dbReference type="GO" id="GO:0016020">
    <property type="term" value="C:membrane"/>
    <property type="evidence" value="ECO:0007669"/>
    <property type="project" value="UniProtKB-SubCell"/>
</dbReference>
<feature type="transmembrane region" description="Helical" evidence="6">
    <location>
        <begin position="62"/>
        <end position="79"/>
    </location>
</feature>
<evidence type="ECO:0000256" key="5">
    <source>
        <dbReference type="ARBA" id="ARBA00023136"/>
    </source>
</evidence>
<feature type="transmembrane region" description="Helical" evidence="6">
    <location>
        <begin position="237"/>
        <end position="258"/>
    </location>
</feature>
<feature type="transmembrane region" description="Helical" evidence="6">
    <location>
        <begin position="144"/>
        <end position="161"/>
    </location>
</feature>
<organism evidence="8 9">
    <name type="scientific">Pedobacter metabolipauper</name>
    <dbReference type="NCBI Taxonomy" id="425513"/>
    <lineage>
        <taxon>Bacteria</taxon>
        <taxon>Pseudomonadati</taxon>
        <taxon>Bacteroidota</taxon>
        <taxon>Sphingobacteriia</taxon>
        <taxon>Sphingobacteriales</taxon>
        <taxon>Sphingobacteriaceae</taxon>
        <taxon>Pedobacter</taxon>
    </lineage>
</organism>
<accession>A0A4R6T2A5</accession>
<feature type="transmembrane region" description="Helical" evidence="6">
    <location>
        <begin position="28"/>
        <end position="47"/>
    </location>
</feature>
<reference evidence="8 9" key="1">
    <citation type="submission" date="2019-03" db="EMBL/GenBank/DDBJ databases">
        <title>Genomic Encyclopedia of Archaeal and Bacterial Type Strains, Phase II (KMG-II): from individual species to whole genera.</title>
        <authorList>
            <person name="Goeker M."/>
        </authorList>
    </citation>
    <scope>NUCLEOTIDE SEQUENCE [LARGE SCALE GENOMIC DNA]</scope>
    <source>
        <strain evidence="8 9">DSM 19035</strain>
    </source>
</reference>
<dbReference type="InterPro" id="IPR050638">
    <property type="entry name" value="AA-Vitamin_Transporters"/>
</dbReference>
<proteinExistence type="inferred from homology"/>
<evidence type="ECO:0000313" key="9">
    <source>
        <dbReference type="Proteomes" id="UP000295620"/>
    </source>
</evidence>
<dbReference type="OrthoDB" id="1524053at2"/>
<feature type="transmembrane region" description="Helical" evidence="6">
    <location>
        <begin position="204"/>
        <end position="225"/>
    </location>
</feature>
<comment type="similarity">
    <text evidence="2">Belongs to the EamA transporter family.</text>
</comment>
<evidence type="ECO:0000256" key="2">
    <source>
        <dbReference type="ARBA" id="ARBA00007362"/>
    </source>
</evidence>
<sequence length="289" mass="32538">MIYLIVSVCCSVTVAVLLKLARRYRINIFQAVAWNYFFAILLSIIFFKPDLNSLLENQVSDTYILLGILLPVIFWFLAASVRNIGIVKTETAQRLSLFIPILASYFLFKEHFTALKVSGLLIGLIAIFLMLSKKTDQKGKKLDWIYPLIVFIGFGVIDILFKKVALIKSIPYTSSLVIIFVLSFILSLLSLLYLSMVKKQKLQLVNFLCGCILGFFNFFNILFYLKAHSAMADEPSTVFAAMNIGVIVTGSIIGIVIFKEKLNKLNYAGLFLAVIAIILITLTQIYAVR</sequence>
<evidence type="ECO:0000259" key="7">
    <source>
        <dbReference type="Pfam" id="PF00892"/>
    </source>
</evidence>
<protein>
    <submittedName>
        <fullName evidence="8">EamA-like transporter family protein</fullName>
    </submittedName>
</protein>